<dbReference type="GO" id="GO:0003700">
    <property type="term" value="F:DNA-binding transcription factor activity"/>
    <property type="evidence" value="ECO:0007669"/>
    <property type="project" value="TreeGrafter"/>
</dbReference>
<dbReference type="Pfam" id="PF13305">
    <property type="entry name" value="TetR_C_33"/>
    <property type="match status" value="1"/>
</dbReference>
<protein>
    <submittedName>
        <fullName evidence="6">TetR/AcrR family transcriptional regulator</fullName>
    </submittedName>
</protein>
<proteinExistence type="predicted"/>
<dbReference type="InterPro" id="IPR009057">
    <property type="entry name" value="Homeodomain-like_sf"/>
</dbReference>
<dbReference type="InterPro" id="IPR050109">
    <property type="entry name" value="HTH-type_TetR-like_transc_reg"/>
</dbReference>
<evidence type="ECO:0000256" key="1">
    <source>
        <dbReference type="ARBA" id="ARBA00023015"/>
    </source>
</evidence>
<dbReference type="SUPFAM" id="SSF46689">
    <property type="entry name" value="Homeodomain-like"/>
    <property type="match status" value="1"/>
</dbReference>
<dbReference type="InterPro" id="IPR036271">
    <property type="entry name" value="Tet_transcr_reg_TetR-rel_C_sf"/>
</dbReference>
<evidence type="ECO:0000256" key="4">
    <source>
        <dbReference type="PROSITE-ProRule" id="PRU00335"/>
    </source>
</evidence>
<dbReference type="RefSeq" id="WP_150933167.1">
    <property type="nucleotide sequence ID" value="NZ_VYTZ01000003.1"/>
</dbReference>
<dbReference type="Gene3D" id="1.10.357.10">
    <property type="entry name" value="Tetracycline Repressor, domain 2"/>
    <property type="match status" value="1"/>
</dbReference>
<feature type="domain" description="HTH tetR-type" evidence="5">
    <location>
        <begin position="5"/>
        <end position="65"/>
    </location>
</feature>
<sequence length="195" mass="20430">MPRASLSPDAVVGLALRIVDEEGPDALTLSAVAGRAGVATPSLYKHVRGLAELRGLVSGRVLAELTEIAAEAVLGRSGDDALRALMDGWRSYAARHPHRYSVLVQAPLPETAEAGDRLVGVMLAALRAYGLEGSAAIHAVRCLRAVTHGFAVLEAEGAFRLAEDLDESYALLAHMVVSGLRTAREMSAADGTPGR</sequence>
<dbReference type="InterPro" id="IPR001647">
    <property type="entry name" value="HTH_TetR"/>
</dbReference>
<dbReference type="AlphaFoldDB" id="A0A5J5K970"/>
<dbReference type="Proteomes" id="UP000327011">
    <property type="component" value="Unassembled WGS sequence"/>
</dbReference>
<dbReference type="SUPFAM" id="SSF48498">
    <property type="entry name" value="Tetracyclin repressor-like, C-terminal domain"/>
    <property type="match status" value="1"/>
</dbReference>
<dbReference type="PROSITE" id="PS50977">
    <property type="entry name" value="HTH_TETR_2"/>
    <property type="match status" value="1"/>
</dbReference>
<evidence type="ECO:0000256" key="3">
    <source>
        <dbReference type="ARBA" id="ARBA00023163"/>
    </source>
</evidence>
<dbReference type="GO" id="GO:0000976">
    <property type="term" value="F:transcription cis-regulatory region binding"/>
    <property type="evidence" value="ECO:0007669"/>
    <property type="project" value="TreeGrafter"/>
</dbReference>
<dbReference type="EMBL" id="VYTZ01000003">
    <property type="protein sequence ID" value="KAA9379989.1"/>
    <property type="molecule type" value="Genomic_DNA"/>
</dbReference>
<dbReference type="PANTHER" id="PTHR30055:SF151">
    <property type="entry name" value="TRANSCRIPTIONAL REGULATORY PROTEIN"/>
    <property type="match status" value="1"/>
</dbReference>
<dbReference type="PANTHER" id="PTHR30055">
    <property type="entry name" value="HTH-TYPE TRANSCRIPTIONAL REGULATOR RUTR"/>
    <property type="match status" value="1"/>
</dbReference>
<feature type="DNA-binding region" description="H-T-H motif" evidence="4">
    <location>
        <begin position="28"/>
        <end position="47"/>
    </location>
</feature>
<keyword evidence="3" id="KW-0804">Transcription</keyword>
<keyword evidence="1" id="KW-0805">Transcription regulation</keyword>
<gene>
    <name evidence="6" type="ORF">F5972_10260</name>
</gene>
<evidence type="ECO:0000259" key="5">
    <source>
        <dbReference type="PROSITE" id="PS50977"/>
    </source>
</evidence>
<keyword evidence="7" id="KW-1185">Reference proteome</keyword>
<name>A0A5J5K970_9ACTN</name>
<dbReference type="InterPro" id="IPR025996">
    <property type="entry name" value="MT1864/Rv1816-like_C"/>
</dbReference>
<accession>A0A5J5K970</accession>
<evidence type="ECO:0000256" key="2">
    <source>
        <dbReference type="ARBA" id="ARBA00023125"/>
    </source>
</evidence>
<comment type="caution">
    <text evidence="6">The sequence shown here is derived from an EMBL/GenBank/DDBJ whole genome shotgun (WGS) entry which is preliminary data.</text>
</comment>
<reference evidence="6 7" key="1">
    <citation type="submission" date="2019-09" db="EMBL/GenBank/DDBJ databases">
        <title>Screening of Novel Bioactive Compounds from Soil-Associated.</title>
        <authorList>
            <person name="Gong X."/>
        </authorList>
    </citation>
    <scope>NUCLEOTIDE SEQUENCE [LARGE SCALE GENOMIC DNA]</scope>
    <source>
        <strain evidence="6 7">Gxj-6</strain>
    </source>
</reference>
<organism evidence="6 7">
    <name type="scientific">Microbispora cellulosiformans</name>
    <dbReference type="NCBI Taxonomy" id="2614688"/>
    <lineage>
        <taxon>Bacteria</taxon>
        <taxon>Bacillati</taxon>
        <taxon>Actinomycetota</taxon>
        <taxon>Actinomycetes</taxon>
        <taxon>Streptosporangiales</taxon>
        <taxon>Streptosporangiaceae</taxon>
        <taxon>Microbispora</taxon>
    </lineage>
</organism>
<evidence type="ECO:0000313" key="6">
    <source>
        <dbReference type="EMBL" id="KAA9379989.1"/>
    </source>
</evidence>
<dbReference type="Gene3D" id="1.10.10.60">
    <property type="entry name" value="Homeodomain-like"/>
    <property type="match status" value="1"/>
</dbReference>
<keyword evidence="2 4" id="KW-0238">DNA-binding</keyword>
<evidence type="ECO:0000313" key="7">
    <source>
        <dbReference type="Proteomes" id="UP000327011"/>
    </source>
</evidence>
<dbReference type="Pfam" id="PF00440">
    <property type="entry name" value="TetR_N"/>
    <property type="match status" value="1"/>
</dbReference>